<evidence type="ECO:0000256" key="1">
    <source>
        <dbReference type="ARBA" id="ARBA00006096"/>
    </source>
</evidence>
<accession>A0A1M5ADG7</accession>
<dbReference type="Gene3D" id="3.40.710.10">
    <property type="entry name" value="DD-peptidase/beta-lactamase superfamily"/>
    <property type="match status" value="1"/>
</dbReference>
<dbReference type="Proteomes" id="UP000184048">
    <property type="component" value="Unassembled WGS sequence"/>
</dbReference>
<dbReference type="Gene3D" id="3.50.80.20">
    <property type="entry name" value="D-Ala-D-Ala carboxypeptidase C, peptidase S13"/>
    <property type="match status" value="1"/>
</dbReference>
<organism evidence="4 5">
    <name type="scientific">Flavisolibacter ginsengisoli DSM 18119</name>
    <dbReference type="NCBI Taxonomy" id="1121884"/>
    <lineage>
        <taxon>Bacteria</taxon>
        <taxon>Pseudomonadati</taxon>
        <taxon>Bacteroidota</taxon>
        <taxon>Chitinophagia</taxon>
        <taxon>Chitinophagales</taxon>
        <taxon>Chitinophagaceae</taxon>
        <taxon>Flavisolibacter</taxon>
    </lineage>
</organism>
<dbReference type="PANTHER" id="PTHR30023:SF0">
    <property type="entry name" value="PENICILLIN-SENSITIVE CARBOXYPEPTIDASE A"/>
    <property type="match status" value="1"/>
</dbReference>
<dbReference type="GO" id="GO:0004185">
    <property type="term" value="F:serine-type carboxypeptidase activity"/>
    <property type="evidence" value="ECO:0007669"/>
    <property type="project" value="InterPro"/>
</dbReference>
<dbReference type="Pfam" id="PF02113">
    <property type="entry name" value="Peptidase_S13"/>
    <property type="match status" value="1"/>
</dbReference>
<dbReference type="InterPro" id="IPR000667">
    <property type="entry name" value="Peptidase_S13"/>
</dbReference>
<dbReference type="InterPro" id="IPR012338">
    <property type="entry name" value="Beta-lactam/transpept-like"/>
</dbReference>
<evidence type="ECO:0000313" key="5">
    <source>
        <dbReference type="Proteomes" id="UP000184048"/>
    </source>
</evidence>
<dbReference type="NCBIfam" id="TIGR00666">
    <property type="entry name" value="PBP4"/>
    <property type="match status" value="1"/>
</dbReference>
<proteinExistence type="inferred from homology"/>
<dbReference type="PANTHER" id="PTHR30023">
    <property type="entry name" value="D-ALANYL-D-ALANINE CARBOXYPEPTIDASE"/>
    <property type="match status" value="1"/>
</dbReference>
<evidence type="ECO:0000256" key="3">
    <source>
        <dbReference type="SAM" id="SignalP"/>
    </source>
</evidence>
<protein>
    <submittedName>
        <fullName evidence="4">D-alanyl-D-alanine carboxypeptidase / D-alanyl-D-alanine-endopeptidase (Penicillin-binding protein 4)</fullName>
    </submittedName>
</protein>
<sequence>MYEAMKKLLLFSLLLSYLPSFGQSVSGNIEKAFRSFENDSQLRHAIASLYVIEEKTGKIVFEKNAGIGLAPASTQKIITGAACYELLGSDFRFNTIVTTNGKFEGNVLKGDLFIKGSGDPTFGSWRYQDTKREAILNTIVSKLRSLNIKQVQGTIYLDESSFSFQPTPGGWIWDDIGNYYGAGSRAINWNENQYDLVLKPGNKPGDTTRIITKGNGTSSFQLHNGIKTGKKGSGDNGYIYLAPYSQFGFTTGTIPQQDKNFTISGSLPYPALSFAEEIESTLRKANISIKGGTKLYNGSEDYSLKDVSAEHELLTFRSPSLDSIIYWFFKKSINLYGEALIETLALKKEGFGDTEIGVDILRNFWKEKGIEITELNIVDGSGLSPLNRVTTHAQVTVLQYAKKQNWFSGFYDALPEYNKMKMKSGTINAVKGFCGYQHSADGKDYIFSFLVNNYNGSASAIVQKMYKVLDELK</sequence>
<evidence type="ECO:0000256" key="2">
    <source>
        <dbReference type="ARBA" id="ARBA00022801"/>
    </source>
</evidence>
<dbReference type="GO" id="GO:0006508">
    <property type="term" value="P:proteolysis"/>
    <property type="evidence" value="ECO:0007669"/>
    <property type="project" value="InterPro"/>
</dbReference>
<keyword evidence="3" id="KW-0732">Signal</keyword>
<gene>
    <name evidence="4" type="ORF">SAMN02745131_02237</name>
</gene>
<name>A0A1M5ADG7_9BACT</name>
<dbReference type="PRINTS" id="PR00922">
    <property type="entry name" value="DADACBPTASE3"/>
</dbReference>
<feature type="signal peptide" evidence="3">
    <location>
        <begin position="1"/>
        <end position="22"/>
    </location>
</feature>
<feature type="chain" id="PRO_5013222961" evidence="3">
    <location>
        <begin position="23"/>
        <end position="473"/>
    </location>
</feature>
<keyword evidence="2" id="KW-0378">Hydrolase</keyword>
<comment type="similarity">
    <text evidence="1">Belongs to the peptidase S13 family.</text>
</comment>
<dbReference type="EMBL" id="FQUU01000008">
    <property type="protein sequence ID" value="SHF28116.1"/>
    <property type="molecule type" value="Genomic_DNA"/>
</dbReference>
<keyword evidence="5" id="KW-1185">Reference proteome</keyword>
<dbReference type="STRING" id="1121884.SAMN02745131_02237"/>
<reference evidence="4 5" key="1">
    <citation type="submission" date="2016-11" db="EMBL/GenBank/DDBJ databases">
        <authorList>
            <person name="Jaros S."/>
            <person name="Januszkiewicz K."/>
            <person name="Wedrychowicz H."/>
        </authorList>
    </citation>
    <scope>NUCLEOTIDE SEQUENCE [LARGE SCALE GENOMIC DNA]</scope>
    <source>
        <strain evidence="4 5">DSM 18119</strain>
    </source>
</reference>
<evidence type="ECO:0000313" key="4">
    <source>
        <dbReference type="EMBL" id="SHF28116.1"/>
    </source>
</evidence>
<keyword evidence="4" id="KW-0121">Carboxypeptidase</keyword>
<dbReference type="SUPFAM" id="SSF56601">
    <property type="entry name" value="beta-lactamase/transpeptidase-like"/>
    <property type="match status" value="1"/>
</dbReference>
<dbReference type="OrthoDB" id="9802627at2"/>
<keyword evidence="4" id="KW-0645">Protease</keyword>
<dbReference type="AlphaFoldDB" id="A0A1M5ADG7"/>
<dbReference type="GO" id="GO:0000270">
    <property type="term" value="P:peptidoglycan metabolic process"/>
    <property type="evidence" value="ECO:0007669"/>
    <property type="project" value="TreeGrafter"/>
</dbReference>